<dbReference type="RefSeq" id="WP_343814709.1">
    <property type="nucleotide sequence ID" value="NZ_BAAADS010000022.1"/>
</dbReference>
<keyword evidence="3" id="KW-1185">Reference proteome</keyword>
<gene>
    <name evidence="2" type="ORF">GCM10009001_29290</name>
</gene>
<evidence type="ECO:0000313" key="3">
    <source>
        <dbReference type="Proteomes" id="UP001500866"/>
    </source>
</evidence>
<comment type="caution">
    <text evidence="2">The sequence shown here is derived from an EMBL/GenBank/DDBJ whole genome shotgun (WGS) entry which is preliminary data.</text>
</comment>
<dbReference type="EMBL" id="BAAADS010000022">
    <property type="protein sequence ID" value="GAA0610107.1"/>
    <property type="molecule type" value="Genomic_DNA"/>
</dbReference>
<dbReference type="InterPro" id="IPR002878">
    <property type="entry name" value="ChsH2_C"/>
</dbReference>
<dbReference type="PANTHER" id="PTHR34075:SF5">
    <property type="entry name" value="BLR3430 PROTEIN"/>
    <property type="match status" value="1"/>
</dbReference>
<dbReference type="InterPro" id="IPR012340">
    <property type="entry name" value="NA-bd_OB-fold"/>
</dbReference>
<dbReference type="InterPro" id="IPR052513">
    <property type="entry name" value="Thioester_dehydratase-like"/>
</dbReference>
<proteinExistence type="predicted"/>
<name>A0ABN1GFB5_9BACI</name>
<dbReference type="Proteomes" id="UP001500866">
    <property type="component" value="Unassembled WGS sequence"/>
</dbReference>
<accession>A0ABN1GFB5</accession>
<dbReference type="PANTHER" id="PTHR34075">
    <property type="entry name" value="BLR3430 PROTEIN"/>
    <property type="match status" value="1"/>
</dbReference>
<reference evidence="2 3" key="1">
    <citation type="journal article" date="2019" name="Int. J. Syst. Evol. Microbiol.">
        <title>The Global Catalogue of Microorganisms (GCM) 10K type strain sequencing project: providing services to taxonomists for standard genome sequencing and annotation.</title>
        <authorList>
            <consortium name="The Broad Institute Genomics Platform"/>
            <consortium name="The Broad Institute Genome Sequencing Center for Infectious Disease"/>
            <person name="Wu L."/>
            <person name="Ma J."/>
        </authorList>
    </citation>
    <scope>NUCLEOTIDE SEQUENCE [LARGE SCALE GENOMIC DNA]</scope>
    <source>
        <strain evidence="2 3">JCM 15395</strain>
    </source>
</reference>
<dbReference type="Pfam" id="PF01796">
    <property type="entry name" value="OB_ChsH2_C"/>
    <property type="match status" value="1"/>
</dbReference>
<protein>
    <recommendedName>
        <fullName evidence="1">ChsH2 C-terminal OB-fold domain-containing protein</fullName>
    </recommendedName>
</protein>
<evidence type="ECO:0000259" key="1">
    <source>
        <dbReference type="Pfam" id="PF01796"/>
    </source>
</evidence>
<feature type="domain" description="ChsH2 C-terminal OB-fold" evidence="1">
    <location>
        <begin position="35"/>
        <end position="85"/>
    </location>
</feature>
<sequence>MEAFKCKNCGYETITSSFYCPKCHTSEFDKIDITESGKVYSFTTIYVAPPEFAHFVPYQVVLVQLTDKIRLTTFMKELVEIGDKVSFKEIQNGAYVFEKSK</sequence>
<organism evidence="2 3">
    <name type="scientific">Virgibacillus siamensis</name>
    <dbReference type="NCBI Taxonomy" id="480071"/>
    <lineage>
        <taxon>Bacteria</taxon>
        <taxon>Bacillati</taxon>
        <taxon>Bacillota</taxon>
        <taxon>Bacilli</taxon>
        <taxon>Bacillales</taxon>
        <taxon>Bacillaceae</taxon>
        <taxon>Virgibacillus</taxon>
    </lineage>
</organism>
<dbReference type="SUPFAM" id="SSF50249">
    <property type="entry name" value="Nucleic acid-binding proteins"/>
    <property type="match status" value="1"/>
</dbReference>
<evidence type="ECO:0000313" key="2">
    <source>
        <dbReference type="EMBL" id="GAA0610107.1"/>
    </source>
</evidence>